<comment type="catalytic activity">
    <reaction evidence="18">
        <text>a (2E)-enoyl-CoA + NADPH + H(+) = a 2,3-saturated acyl-CoA + NADP(+)</text>
        <dbReference type="Rhea" id="RHEA:33763"/>
        <dbReference type="ChEBI" id="CHEBI:15378"/>
        <dbReference type="ChEBI" id="CHEBI:57783"/>
        <dbReference type="ChEBI" id="CHEBI:58349"/>
        <dbReference type="ChEBI" id="CHEBI:58856"/>
        <dbReference type="ChEBI" id="CHEBI:65111"/>
        <dbReference type="EC" id="1.3.1.38"/>
    </reaction>
    <physiologicalReaction direction="left-to-right" evidence="18">
        <dbReference type="Rhea" id="RHEA:33764"/>
    </physiologicalReaction>
</comment>
<keyword evidence="6" id="KW-0521">NADP</keyword>
<evidence type="ECO:0000256" key="5">
    <source>
        <dbReference type="ARBA" id="ARBA00022832"/>
    </source>
</evidence>
<evidence type="ECO:0000256" key="10">
    <source>
        <dbReference type="ARBA" id="ARBA00023160"/>
    </source>
</evidence>
<evidence type="ECO:0000256" key="14">
    <source>
        <dbReference type="ARBA" id="ARBA00041063"/>
    </source>
</evidence>
<comment type="catalytic activity">
    <reaction evidence="20">
        <text>(2E)-octenoyl-CoA + NADPH + H(+) = octanoyl-CoA + NADP(+)</text>
        <dbReference type="Rhea" id="RHEA:44952"/>
        <dbReference type="ChEBI" id="CHEBI:15378"/>
        <dbReference type="ChEBI" id="CHEBI:57386"/>
        <dbReference type="ChEBI" id="CHEBI:57783"/>
        <dbReference type="ChEBI" id="CHEBI:58349"/>
        <dbReference type="ChEBI" id="CHEBI:62242"/>
    </reaction>
    <physiologicalReaction direction="left-to-right" evidence="20">
        <dbReference type="Rhea" id="RHEA:44953"/>
    </physiologicalReaction>
</comment>
<dbReference type="PANTHER" id="PTHR24317">
    <property type="entry name" value="PEROXISOMAL TRANS-2-ENOYL-COA REDUCTASE"/>
    <property type="match status" value="1"/>
</dbReference>
<evidence type="ECO:0000256" key="20">
    <source>
        <dbReference type="ARBA" id="ARBA00049559"/>
    </source>
</evidence>
<dbReference type="Pfam" id="PF13561">
    <property type="entry name" value="adh_short_C2"/>
    <property type="match status" value="1"/>
</dbReference>
<proteinExistence type="predicted"/>
<evidence type="ECO:0000256" key="4">
    <source>
        <dbReference type="ARBA" id="ARBA00022553"/>
    </source>
</evidence>
<dbReference type="InterPro" id="IPR052388">
    <property type="entry name" value="Peroxisomal_t2-enoyl-CoA_red"/>
</dbReference>
<dbReference type="SUPFAM" id="SSF51735">
    <property type="entry name" value="NAD(P)-binding Rossmann-fold domains"/>
    <property type="match status" value="1"/>
</dbReference>
<evidence type="ECO:0000256" key="7">
    <source>
        <dbReference type="ARBA" id="ARBA00023002"/>
    </source>
</evidence>
<evidence type="ECO:0000256" key="16">
    <source>
        <dbReference type="ARBA" id="ARBA00048686"/>
    </source>
</evidence>
<evidence type="ECO:0000256" key="19">
    <source>
        <dbReference type="ARBA" id="ARBA00049386"/>
    </source>
</evidence>
<accession>A0A1I3Y7N5</accession>
<keyword evidence="22" id="KW-1185">Reference proteome</keyword>
<evidence type="ECO:0000256" key="15">
    <source>
        <dbReference type="ARBA" id="ARBA00047570"/>
    </source>
</evidence>
<comment type="subunit">
    <text evidence="12">Interacts with PEX5, probably required to target it into peroxisomes.</text>
</comment>
<evidence type="ECO:0000313" key="22">
    <source>
        <dbReference type="Proteomes" id="UP000199598"/>
    </source>
</evidence>
<evidence type="ECO:0000256" key="17">
    <source>
        <dbReference type="ARBA" id="ARBA00049108"/>
    </source>
</evidence>
<protein>
    <recommendedName>
        <fullName evidence="14">Peroxisomal trans-2-enoyl-CoA reductase</fullName>
        <ecNumber evidence="13">1.3.1.38</ecNumber>
    </recommendedName>
</protein>
<sequence>MSNEPSRYASVLREGLFDGQTMIVTGGGSGIGRCIAHELAALGAHTVLLGRKQAKLDAVANEIREDGGEVSTHSLDIRNEEAVGETVAKIVAERGVIHGLVNNAGGQYPSPAASIKKKGFDAVVETNVTGGFLMAREVYNQGMRKSKGGSIVNIVADMWRGMPGMAHSGVARAGMQNLTMTLAVEWAEAGVRVNAVAPGWIASSGFDTYDENFIKTMFARMADNNLARRLGTEAEVASLVNFLLSPGAAFMTGQCIGVDGGAPLWTNLMPVGDNANMKEYQGFHRYEKPRALQAWEKDRCPS</sequence>
<keyword evidence="5" id="KW-0276">Fatty acid metabolism</keyword>
<gene>
    <name evidence="21" type="ORF">SAMN04488518_103378</name>
</gene>
<reference evidence="21 22" key="1">
    <citation type="submission" date="2016-10" db="EMBL/GenBank/DDBJ databases">
        <authorList>
            <person name="Varghese N."/>
            <person name="Submissions S."/>
        </authorList>
    </citation>
    <scope>NUCLEOTIDE SEQUENCE [LARGE SCALE GENOMIC DNA]</scope>
    <source>
        <strain evidence="21 22">DSM 16392</strain>
    </source>
</reference>
<comment type="function">
    <text evidence="11">Participates in chain elongation of fatty acids. Catalyzes the reduction of trans-2-enoyl-CoAs of varying chain lengths from 6:1 to 16:1, having maximum activity with 10:1 CoA. Has no 2,4-dienoyl-CoA reductase activity.</text>
</comment>
<dbReference type="Proteomes" id="UP000199598">
    <property type="component" value="Unassembled WGS sequence"/>
</dbReference>
<dbReference type="Gene3D" id="3.40.50.720">
    <property type="entry name" value="NAD(P)-binding Rossmann-like Domain"/>
    <property type="match status" value="1"/>
</dbReference>
<comment type="caution">
    <text evidence="21">The sequence shown here is derived from an EMBL/GenBank/DDBJ whole genome shotgun (WGS) entry which is preliminary data.</text>
</comment>
<evidence type="ECO:0000256" key="12">
    <source>
        <dbReference type="ARBA" id="ARBA00038622"/>
    </source>
</evidence>
<comment type="catalytic activity">
    <reaction evidence="19">
        <text>(2E)-decenoyl-CoA + NADPH + H(+) = decanoyl-CoA + NADP(+)</text>
        <dbReference type="Rhea" id="RHEA:44960"/>
        <dbReference type="ChEBI" id="CHEBI:15378"/>
        <dbReference type="ChEBI" id="CHEBI:57783"/>
        <dbReference type="ChEBI" id="CHEBI:58349"/>
        <dbReference type="ChEBI" id="CHEBI:61406"/>
        <dbReference type="ChEBI" id="CHEBI:61430"/>
    </reaction>
    <physiologicalReaction direction="left-to-right" evidence="19">
        <dbReference type="Rhea" id="RHEA:44961"/>
    </physiologicalReaction>
</comment>
<name>A0A1I3Y7N5_9HYPH</name>
<comment type="catalytic activity">
    <reaction evidence="16">
        <text>(2E)-tetradecenoyl-CoA + NADPH + H(+) = tetradecanoyl-CoA + NADP(+)</text>
        <dbReference type="Rhea" id="RHEA:44968"/>
        <dbReference type="ChEBI" id="CHEBI:15378"/>
        <dbReference type="ChEBI" id="CHEBI:57385"/>
        <dbReference type="ChEBI" id="CHEBI:57783"/>
        <dbReference type="ChEBI" id="CHEBI:58349"/>
        <dbReference type="ChEBI" id="CHEBI:61405"/>
    </reaction>
    <physiologicalReaction direction="left-to-right" evidence="16">
        <dbReference type="Rhea" id="RHEA:44969"/>
    </physiologicalReaction>
</comment>
<evidence type="ECO:0000256" key="8">
    <source>
        <dbReference type="ARBA" id="ARBA00023098"/>
    </source>
</evidence>
<evidence type="ECO:0000256" key="6">
    <source>
        <dbReference type="ARBA" id="ARBA00022857"/>
    </source>
</evidence>
<dbReference type="EC" id="1.3.1.38" evidence="13"/>
<keyword evidence="3" id="KW-0444">Lipid biosynthesis</keyword>
<evidence type="ECO:0000256" key="3">
    <source>
        <dbReference type="ARBA" id="ARBA00022516"/>
    </source>
</evidence>
<comment type="pathway">
    <text evidence="2">Lipid metabolism.</text>
</comment>
<evidence type="ECO:0000256" key="13">
    <source>
        <dbReference type="ARBA" id="ARBA00038849"/>
    </source>
</evidence>
<dbReference type="InterPro" id="IPR002347">
    <property type="entry name" value="SDR_fam"/>
</dbReference>
<dbReference type="InterPro" id="IPR036291">
    <property type="entry name" value="NAD(P)-bd_dom_sf"/>
</dbReference>
<dbReference type="PRINTS" id="PR00081">
    <property type="entry name" value="GDHRDH"/>
</dbReference>
<evidence type="ECO:0000313" key="21">
    <source>
        <dbReference type="EMBL" id="SFK27216.1"/>
    </source>
</evidence>
<evidence type="ECO:0000256" key="18">
    <source>
        <dbReference type="ARBA" id="ARBA00049251"/>
    </source>
</evidence>
<comment type="subcellular location">
    <subcellularLocation>
        <location evidence="1">Peroxisome</location>
    </subcellularLocation>
</comment>
<dbReference type="EMBL" id="FOSK01000003">
    <property type="protein sequence ID" value="SFK27216.1"/>
    <property type="molecule type" value="Genomic_DNA"/>
</dbReference>
<keyword evidence="4" id="KW-0597">Phosphoprotein</keyword>
<comment type="catalytic activity">
    <reaction evidence="17">
        <text>(2E)-hexenoyl-CoA + NADPH + H(+) = hexanoyl-CoA + NADP(+)</text>
        <dbReference type="Rhea" id="RHEA:44956"/>
        <dbReference type="ChEBI" id="CHEBI:15378"/>
        <dbReference type="ChEBI" id="CHEBI:57783"/>
        <dbReference type="ChEBI" id="CHEBI:58349"/>
        <dbReference type="ChEBI" id="CHEBI:62077"/>
        <dbReference type="ChEBI" id="CHEBI:62620"/>
    </reaction>
    <physiologicalReaction direction="left-to-right" evidence="17">
        <dbReference type="Rhea" id="RHEA:44957"/>
    </physiologicalReaction>
</comment>
<evidence type="ECO:0000256" key="2">
    <source>
        <dbReference type="ARBA" id="ARBA00005189"/>
    </source>
</evidence>
<keyword evidence="8" id="KW-0443">Lipid metabolism</keyword>
<evidence type="ECO:0000256" key="9">
    <source>
        <dbReference type="ARBA" id="ARBA00023140"/>
    </source>
</evidence>
<keyword evidence="7" id="KW-0560">Oxidoreductase</keyword>
<evidence type="ECO:0000256" key="11">
    <source>
        <dbReference type="ARBA" id="ARBA00037124"/>
    </source>
</evidence>
<keyword evidence="9" id="KW-0576">Peroxisome</keyword>
<comment type="catalytic activity">
    <reaction evidence="15">
        <text>(2E)-dodecenoyl-CoA + NADPH + H(+) = dodecanoyl-CoA + NADP(+)</text>
        <dbReference type="Rhea" id="RHEA:44964"/>
        <dbReference type="ChEBI" id="CHEBI:15378"/>
        <dbReference type="ChEBI" id="CHEBI:57330"/>
        <dbReference type="ChEBI" id="CHEBI:57375"/>
        <dbReference type="ChEBI" id="CHEBI:57783"/>
        <dbReference type="ChEBI" id="CHEBI:58349"/>
    </reaction>
    <physiologicalReaction direction="left-to-right" evidence="15">
        <dbReference type="Rhea" id="RHEA:44965"/>
    </physiologicalReaction>
</comment>
<dbReference type="PANTHER" id="PTHR24317:SF7">
    <property type="entry name" value="PEROXISOMAL TRANS-2-ENOYL-COA REDUCTASE"/>
    <property type="match status" value="1"/>
</dbReference>
<dbReference type="RefSeq" id="WP_093518476.1">
    <property type="nucleotide sequence ID" value="NZ_FOSK01000003.1"/>
</dbReference>
<evidence type="ECO:0000256" key="1">
    <source>
        <dbReference type="ARBA" id="ARBA00004275"/>
    </source>
</evidence>
<keyword evidence="10" id="KW-0275">Fatty acid biosynthesis</keyword>
<organism evidence="21 22">
    <name type="scientific">Pseudovibrio ascidiaceicola</name>
    <dbReference type="NCBI Taxonomy" id="285279"/>
    <lineage>
        <taxon>Bacteria</taxon>
        <taxon>Pseudomonadati</taxon>
        <taxon>Pseudomonadota</taxon>
        <taxon>Alphaproteobacteria</taxon>
        <taxon>Hyphomicrobiales</taxon>
        <taxon>Stappiaceae</taxon>
        <taxon>Pseudovibrio</taxon>
    </lineage>
</organism>